<organism evidence="1 2">
    <name type="scientific">Ditylenchus dipsaci</name>
    <dbReference type="NCBI Taxonomy" id="166011"/>
    <lineage>
        <taxon>Eukaryota</taxon>
        <taxon>Metazoa</taxon>
        <taxon>Ecdysozoa</taxon>
        <taxon>Nematoda</taxon>
        <taxon>Chromadorea</taxon>
        <taxon>Rhabditida</taxon>
        <taxon>Tylenchina</taxon>
        <taxon>Tylenchomorpha</taxon>
        <taxon>Sphaerularioidea</taxon>
        <taxon>Anguinidae</taxon>
        <taxon>Anguininae</taxon>
        <taxon>Ditylenchus</taxon>
    </lineage>
</organism>
<proteinExistence type="predicted"/>
<keyword evidence="1" id="KW-1185">Reference proteome</keyword>
<evidence type="ECO:0000313" key="2">
    <source>
        <dbReference type="WBParaSite" id="jg2122"/>
    </source>
</evidence>
<reference evidence="2" key="1">
    <citation type="submission" date="2022-11" db="UniProtKB">
        <authorList>
            <consortium name="WormBaseParasite"/>
        </authorList>
    </citation>
    <scope>IDENTIFICATION</scope>
</reference>
<name>A0A915DLE9_9BILA</name>
<evidence type="ECO:0000313" key="1">
    <source>
        <dbReference type="Proteomes" id="UP000887574"/>
    </source>
</evidence>
<protein>
    <submittedName>
        <fullName evidence="2">Uncharacterized protein</fullName>
    </submittedName>
</protein>
<sequence>MSCSKCEKSVCGEHATALVLCSKCNVKKIRQFKKFLWQLLRSHQCVQELHLRLRPMPAATSALRKVAFTALSVKNQLARITVQFRIRSIVVTVISNVCEIF</sequence>
<accession>A0A915DLE9</accession>
<dbReference type="WBParaSite" id="jg2122">
    <property type="protein sequence ID" value="jg2122"/>
    <property type="gene ID" value="jg2122"/>
</dbReference>
<dbReference type="Proteomes" id="UP000887574">
    <property type="component" value="Unplaced"/>
</dbReference>
<dbReference type="AlphaFoldDB" id="A0A915DLE9"/>